<dbReference type="PROSITE" id="PS50850">
    <property type="entry name" value="MFS"/>
    <property type="match status" value="1"/>
</dbReference>
<keyword evidence="4 5" id="KW-0472">Membrane</keyword>
<feature type="transmembrane region" description="Helical" evidence="5">
    <location>
        <begin position="115"/>
        <end position="137"/>
    </location>
</feature>
<feature type="transmembrane region" description="Helical" evidence="5">
    <location>
        <begin position="20"/>
        <end position="47"/>
    </location>
</feature>
<dbReference type="AlphaFoldDB" id="A0A1H6EWQ1"/>
<feature type="transmembrane region" description="Helical" evidence="5">
    <location>
        <begin position="181"/>
        <end position="200"/>
    </location>
</feature>
<evidence type="ECO:0000313" key="7">
    <source>
        <dbReference type="EMBL" id="SEH02212.1"/>
    </source>
</evidence>
<feature type="transmembrane region" description="Helical" evidence="5">
    <location>
        <begin position="149"/>
        <end position="175"/>
    </location>
</feature>
<dbReference type="GO" id="GO:0022857">
    <property type="term" value="F:transmembrane transporter activity"/>
    <property type="evidence" value="ECO:0007669"/>
    <property type="project" value="InterPro"/>
</dbReference>
<proteinExistence type="predicted"/>
<feature type="transmembrane region" description="Helical" evidence="5">
    <location>
        <begin position="288"/>
        <end position="307"/>
    </location>
</feature>
<evidence type="ECO:0000256" key="2">
    <source>
        <dbReference type="ARBA" id="ARBA00022692"/>
    </source>
</evidence>
<gene>
    <name evidence="7" type="ORF">SAMN05444920_124147</name>
</gene>
<feature type="transmembrane region" description="Helical" evidence="5">
    <location>
        <begin position="59"/>
        <end position="83"/>
    </location>
</feature>
<feature type="transmembrane region" description="Helical" evidence="5">
    <location>
        <begin position="372"/>
        <end position="397"/>
    </location>
</feature>
<keyword evidence="2 5" id="KW-0812">Transmembrane</keyword>
<reference evidence="7 8" key="1">
    <citation type="submission" date="2016-10" db="EMBL/GenBank/DDBJ databases">
        <authorList>
            <person name="de Groot N.N."/>
        </authorList>
    </citation>
    <scope>NUCLEOTIDE SEQUENCE [LARGE SCALE GENOMIC DNA]</scope>
    <source>
        <strain evidence="7 8">CGMCC 4.7037</strain>
    </source>
</reference>
<evidence type="ECO:0000256" key="5">
    <source>
        <dbReference type="SAM" id="Phobius"/>
    </source>
</evidence>
<keyword evidence="8" id="KW-1185">Reference proteome</keyword>
<feature type="transmembrane region" description="Helical" evidence="5">
    <location>
        <begin position="313"/>
        <end position="335"/>
    </location>
</feature>
<dbReference type="SUPFAM" id="SSF103473">
    <property type="entry name" value="MFS general substrate transporter"/>
    <property type="match status" value="1"/>
</dbReference>
<evidence type="ECO:0000256" key="4">
    <source>
        <dbReference type="ARBA" id="ARBA00023136"/>
    </source>
</evidence>
<evidence type="ECO:0000313" key="8">
    <source>
        <dbReference type="Proteomes" id="UP000236732"/>
    </source>
</evidence>
<dbReference type="InterPro" id="IPR036259">
    <property type="entry name" value="MFS_trans_sf"/>
</dbReference>
<dbReference type="Pfam" id="PF07690">
    <property type="entry name" value="MFS_1"/>
    <property type="match status" value="1"/>
</dbReference>
<feature type="domain" description="Major facilitator superfamily (MFS) profile" evidence="6">
    <location>
        <begin position="25"/>
        <end position="404"/>
    </location>
</feature>
<accession>A0A1H6EWQ1</accession>
<keyword evidence="3 5" id="KW-1133">Transmembrane helix</keyword>
<evidence type="ECO:0000259" key="6">
    <source>
        <dbReference type="PROSITE" id="PS50850"/>
    </source>
</evidence>
<feature type="transmembrane region" description="Helical" evidence="5">
    <location>
        <begin position="347"/>
        <end position="366"/>
    </location>
</feature>
<sequence>MTIDTKETDMPHKIRKPGVLGGTSLALFLAAVHFVNDAITAMLGALLPTLQARFDLGPTLLALLVAVYSIASSVTQPIFGAVAEDRSLRLVGATGVLLAALFLSLVGVAPALVVVFALLIVGGMGAAALHPVGTAVAGGPDVPNRTLGVGLFTAGGMLGFALGPVLILSVITAFGLDATPWLMAPGIVLAVLVYVLLPDWQPHGRRPLRALFQPRLLRGPIGGLTLASSLASVAFVTFTSSIPLWLVNEHGLPTDDKLIGWTLAAFSLAAGLGSLLGGVLAPRFGRRTVLAGSLGAASVPLLATLLLEPGGAPYFIAALLAGALLYVGSPITVVIAQDLAPGAPASAAGMVLGVSAALAGALYVALGWLQELLGLTTGMAIGFALASPAALIVLAVLRRHPEADR</sequence>
<evidence type="ECO:0000256" key="3">
    <source>
        <dbReference type="ARBA" id="ARBA00022989"/>
    </source>
</evidence>
<dbReference type="Gene3D" id="1.20.1250.20">
    <property type="entry name" value="MFS general substrate transporter like domains"/>
    <property type="match status" value="2"/>
</dbReference>
<dbReference type="EMBL" id="FNVT01000024">
    <property type="protein sequence ID" value="SEH02212.1"/>
    <property type="molecule type" value="Genomic_DNA"/>
</dbReference>
<dbReference type="PANTHER" id="PTHR43129">
    <property type="entry name" value="FOSMIDOMYCIN RESISTANCE PROTEIN"/>
    <property type="match status" value="1"/>
</dbReference>
<comment type="subcellular location">
    <subcellularLocation>
        <location evidence="1">Cell membrane</location>
        <topology evidence="1">Multi-pass membrane protein</topology>
    </subcellularLocation>
</comment>
<name>A0A1H6EWQ1_9ACTN</name>
<feature type="transmembrane region" description="Helical" evidence="5">
    <location>
        <begin position="221"/>
        <end position="246"/>
    </location>
</feature>
<dbReference type="InterPro" id="IPR020846">
    <property type="entry name" value="MFS_dom"/>
</dbReference>
<feature type="transmembrane region" description="Helical" evidence="5">
    <location>
        <begin position="258"/>
        <end position="281"/>
    </location>
</feature>
<dbReference type="PANTHER" id="PTHR43129:SF1">
    <property type="entry name" value="FOSMIDOMYCIN RESISTANCE PROTEIN"/>
    <property type="match status" value="1"/>
</dbReference>
<feature type="transmembrane region" description="Helical" evidence="5">
    <location>
        <begin position="90"/>
        <end position="109"/>
    </location>
</feature>
<evidence type="ECO:0000256" key="1">
    <source>
        <dbReference type="ARBA" id="ARBA00004651"/>
    </source>
</evidence>
<protein>
    <submittedName>
        <fullName evidence="7">MFS transporter, FSR family, fosmidomycin resistance protein</fullName>
    </submittedName>
</protein>
<dbReference type="Proteomes" id="UP000236732">
    <property type="component" value="Unassembled WGS sequence"/>
</dbReference>
<organism evidence="7 8">
    <name type="scientific">Nonomuraea solani</name>
    <dbReference type="NCBI Taxonomy" id="1144553"/>
    <lineage>
        <taxon>Bacteria</taxon>
        <taxon>Bacillati</taxon>
        <taxon>Actinomycetota</taxon>
        <taxon>Actinomycetes</taxon>
        <taxon>Streptosporangiales</taxon>
        <taxon>Streptosporangiaceae</taxon>
        <taxon>Nonomuraea</taxon>
    </lineage>
</organism>
<dbReference type="GO" id="GO:0005886">
    <property type="term" value="C:plasma membrane"/>
    <property type="evidence" value="ECO:0007669"/>
    <property type="project" value="UniProtKB-SubCell"/>
</dbReference>
<dbReference type="InterPro" id="IPR011701">
    <property type="entry name" value="MFS"/>
</dbReference>